<dbReference type="Proteomes" id="UP001283361">
    <property type="component" value="Unassembled WGS sequence"/>
</dbReference>
<dbReference type="GO" id="GO:0005044">
    <property type="term" value="F:scavenger receptor activity"/>
    <property type="evidence" value="ECO:0007669"/>
    <property type="project" value="InterPro"/>
</dbReference>
<keyword evidence="4" id="KW-0732">Signal</keyword>
<feature type="transmembrane region" description="Helical" evidence="3">
    <location>
        <begin position="205"/>
        <end position="224"/>
    </location>
</feature>
<proteinExistence type="predicted"/>
<comment type="caution">
    <text evidence="5">The sequence shown here is derived from an EMBL/GenBank/DDBJ whole genome shotgun (WGS) entry which is preliminary data.</text>
</comment>
<organism evidence="5 6">
    <name type="scientific">Elysia crispata</name>
    <name type="common">lettuce slug</name>
    <dbReference type="NCBI Taxonomy" id="231223"/>
    <lineage>
        <taxon>Eukaryota</taxon>
        <taxon>Metazoa</taxon>
        <taxon>Spiralia</taxon>
        <taxon>Lophotrochozoa</taxon>
        <taxon>Mollusca</taxon>
        <taxon>Gastropoda</taxon>
        <taxon>Heterobranchia</taxon>
        <taxon>Euthyneura</taxon>
        <taxon>Panpulmonata</taxon>
        <taxon>Sacoglossa</taxon>
        <taxon>Placobranchoidea</taxon>
        <taxon>Plakobranchidae</taxon>
        <taxon>Elysia</taxon>
    </lineage>
</organism>
<evidence type="ECO:0000313" key="6">
    <source>
        <dbReference type="Proteomes" id="UP001283361"/>
    </source>
</evidence>
<reference evidence="5" key="1">
    <citation type="journal article" date="2023" name="G3 (Bethesda)">
        <title>A reference genome for the long-term kleptoplast-retaining sea slug Elysia crispata morphotype clarki.</title>
        <authorList>
            <person name="Eastman K.E."/>
            <person name="Pendleton A.L."/>
            <person name="Shaikh M.A."/>
            <person name="Suttiyut T."/>
            <person name="Ogas R."/>
            <person name="Tomko P."/>
            <person name="Gavelis G."/>
            <person name="Widhalm J.R."/>
            <person name="Wisecaver J.H."/>
        </authorList>
    </citation>
    <scope>NUCLEOTIDE SEQUENCE</scope>
    <source>
        <strain evidence="5">ECLA1</strain>
    </source>
</reference>
<dbReference type="PANTHER" id="PTHR24043">
    <property type="entry name" value="SCAVENGER RECEPTOR CLASS F"/>
    <property type="match status" value="1"/>
</dbReference>
<feature type="region of interest" description="Disordered" evidence="2">
    <location>
        <begin position="154"/>
        <end position="179"/>
    </location>
</feature>
<keyword evidence="3" id="KW-0472">Membrane</keyword>
<keyword evidence="6" id="KW-1185">Reference proteome</keyword>
<keyword evidence="3" id="KW-0812">Transmembrane</keyword>
<dbReference type="AlphaFoldDB" id="A0AAE0YG12"/>
<gene>
    <name evidence="5" type="ORF">RRG08_054810</name>
</gene>
<evidence type="ECO:0000256" key="4">
    <source>
        <dbReference type="SAM" id="SignalP"/>
    </source>
</evidence>
<accession>A0AAE0YG12</accession>
<keyword evidence="3" id="KW-1133">Transmembrane helix</keyword>
<feature type="signal peptide" evidence="4">
    <location>
        <begin position="1"/>
        <end position="21"/>
    </location>
</feature>
<evidence type="ECO:0000256" key="1">
    <source>
        <dbReference type="ARBA" id="ARBA00022536"/>
    </source>
</evidence>
<name>A0AAE0YG12_9GAST</name>
<keyword evidence="1" id="KW-0245">EGF-like domain</keyword>
<evidence type="ECO:0000256" key="2">
    <source>
        <dbReference type="SAM" id="MobiDB-lite"/>
    </source>
</evidence>
<evidence type="ECO:0000313" key="5">
    <source>
        <dbReference type="EMBL" id="KAK3743924.1"/>
    </source>
</evidence>
<dbReference type="EMBL" id="JAWDGP010006291">
    <property type="protein sequence ID" value="KAK3743924.1"/>
    <property type="molecule type" value="Genomic_DNA"/>
</dbReference>
<dbReference type="Gene3D" id="2.170.300.10">
    <property type="entry name" value="Tie2 ligand-binding domain superfamily"/>
    <property type="match status" value="1"/>
</dbReference>
<dbReference type="InterPro" id="IPR042635">
    <property type="entry name" value="MEGF10/SREC1/2-like"/>
</dbReference>
<protein>
    <recommendedName>
        <fullName evidence="7">Scavenger receptor class F member 2</fullName>
    </recommendedName>
</protein>
<feature type="compositionally biased region" description="Low complexity" evidence="2">
    <location>
        <begin position="161"/>
        <end position="179"/>
    </location>
</feature>
<sequence length="225" mass="24230">MDVFYLGVTLSLCFTQVRVYGCPFGTYGPACDEKCGHCLGGHAYCDLVTGSCRDGCASGYDGETCHGPCSQGTYGLGCWKSCPQNCRKERCDHVDGNCVQTGCKSGFMGKFCTEECPAGRYGPNCDNVCRCAEGCMCDRHGNCLRKGCKPRKVTKKKKRASGNPKGGSKSSGSGQSTKGGLMCSDMQNTFLKLKETLNKRVEVQIWPLIWMMIAATVVIVIVGVV</sequence>
<evidence type="ECO:0008006" key="7">
    <source>
        <dbReference type="Google" id="ProtNLM"/>
    </source>
</evidence>
<evidence type="ECO:0000256" key="3">
    <source>
        <dbReference type="SAM" id="Phobius"/>
    </source>
</evidence>
<dbReference type="PANTHER" id="PTHR24043:SF8">
    <property type="entry name" value="EGF-LIKE DOMAIN-CONTAINING PROTEIN"/>
    <property type="match status" value="1"/>
</dbReference>
<feature type="chain" id="PRO_5042169238" description="Scavenger receptor class F member 2" evidence="4">
    <location>
        <begin position="22"/>
        <end position="225"/>
    </location>
</feature>